<dbReference type="EMBL" id="PGCK01000002">
    <property type="protein sequence ID" value="MCD1293899.1"/>
    <property type="molecule type" value="Genomic_DNA"/>
</dbReference>
<evidence type="ECO:0000313" key="1">
    <source>
        <dbReference type="EMBL" id="MCD1293899.1"/>
    </source>
</evidence>
<protein>
    <submittedName>
        <fullName evidence="1">Uncharacterized protein</fullName>
    </submittedName>
</protein>
<evidence type="ECO:0000313" key="2">
    <source>
        <dbReference type="Proteomes" id="UP001320159"/>
    </source>
</evidence>
<dbReference type="AlphaFoldDB" id="A0AAP2RAH3"/>
<dbReference type="RefSeq" id="WP_230740345.1">
    <property type="nucleotide sequence ID" value="NZ_PGCK01000002.1"/>
</dbReference>
<reference evidence="1 2" key="1">
    <citation type="submission" date="2017-11" db="EMBL/GenBank/DDBJ databases">
        <title>Isolation and Characterization of Family Methanocellaceae Species from Potential Methane Hydrate Area Offshore Southwestern Taiwan.</title>
        <authorList>
            <person name="Zhang W.-L."/>
            <person name="Chen W.-C."/>
            <person name="Lai M.-C."/>
            <person name="Chen S.-C."/>
        </authorList>
    </citation>
    <scope>NUCLEOTIDE SEQUENCE [LARGE SCALE GENOMIC DNA]</scope>
    <source>
        <strain evidence="1 2">CWC-04</strain>
    </source>
</reference>
<keyword evidence="2" id="KW-1185">Reference proteome</keyword>
<organism evidence="1 2">
    <name type="scientific">Methanooceanicella nereidis</name>
    <dbReference type="NCBI Taxonomy" id="2052831"/>
    <lineage>
        <taxon>Archaea</taxon>
        <taxon>Methanobacteriati</taxon>
        <taxon>Methanobacteriota</taxon>
        <taxon>Stenosarchaea group</taxon>
        <taxon>Methanomicrobia</taxon>
        <taxon>Methanocellales</taxon>
        <taxon>Methanocellaceae</taxon>
        <taxon>Methanooceanicella</taxon>
    </lineage>
</organism>
<proteinExistence type="predicted"/>
<sequence>MVHYRTPGIIIALTLLSVISTSFAFADDGLQYGGANIYGFPMSIGLGGTNGAGVPGQGVTYNNLGVNLPGDLTTRYGVVASEVSPNYGVQGSTGGYFGPNWNGITLGMSTYGYPGVNFGSSGAFRDASTTMFSKDLAYEAATDNTFIGFPGFGVGSAGLSFPTITSDKSYVKYAESIDLMVAKETERIDFGSAYTFPLGLGLGYTGAVMDGTSSYTPATQYFFGYSP</sequence>
<dbReference type="Proteomes" id="UP001320159">
    <property type="component" value="Unassembled WGS sequence"/>
</dbReference>
<comment type="caution">
    <text evidence="1">The sequence shown here is derived from an EMBL/GenBank/DDBJ whole genome shotgun (WGS) entry which is preliminary data.</text>
</comment>
<gene>
    <name evidence="1" type="ORF">CUJ83_02660</name>
</gene>
<name>A0AAP2RAH3_9EURY</name>
<accession>A0AAP2RAH3</accession>